<evidence type="ECO:0008006" key="4">
    <source>
        <dbReference type="Google" id="ProtNLM"/>
    </source>
</evidence>
<gene>
    <name evidence="2" type="ORF">DAY19_06890</name>
</gene>
<dbReference type="InterPro" id="IPR046715">
    <property type="entry name" value="DUF6607"/>
</dbReference>
<keyword evidence="1" id="KW-0732">Signal</keyword>
<dbReference type="Pfam" id="PF20311">
    <property type="entry name" value="DUF6607"/>
    <property type="match status" value="1"/>
</dbReference>
<dbReference type="EMBL" id="QDKL01000002">
    <property type="protein sequence ID" value="RZF21405.1"/>
    <property type="molecule type" value="Genomic_DNA"/>
</dbReference>
<reference evidence="3" key="1">
    <citation type="journal article" date="2019" name="Int. J. Syst. Evol. Microbiol.">
        <title>Halobacteriovorax valvorus sp. nov., a novel prokaryotic predator isolated from coastal seawater of China.</title>
        <authorList>
            <person name="Chen M.-X."/>
        </authorList>
    </citation>
    <scope>NUCLEOTIDE SEQUENCE [LARGE SCALE GENOMIC DNA]</scope>
    <source>
        <strain evidence="3">BL9</strain>
    </source>
</reference>
<proteinExistence type="predicted"/>
<evidence type="ECO:0000256" key="1">
    <source>
        <dbReference type="SAM" id="SignalP"/>
    </source>
</evidence>
<name>A0ABY0IFP2_9BACT</name>
<protein>
    <recommendedName>
        <fullName evidence="4">YARHG domain-containing protein</fullName>
    </recommendedName>
</protein>
<organism evidence="2 3">
    <name type="scientific">Halobacteriovorax vibrionivorans</name>
    <dbReference type="NCBI Taxonomy" id="2152716"/>
    <lineage>
        <taxon>Bacteria</taxon>
        <taxon>Pseudomonadati</taxon>
        <taxon>Bdellovibrionota</taxon>
        <taxon>Bacteriovoracia</taxon>
        <taxon>Bacteriovoracales</taxon>
        <taxon>Halobacteriovoraceae</taxon>
        <taxon>Halobacteriovorax</taxon>
    </lineage>
</organism>
<dbReference type="RefSeq" id="WP_114706472.1">
    <property type="nucleotide sequence ID" value="NZ_QDKL01000002.1"/>
</dbReference>
<feature type="chain" id="PRO_5045620605" description="YARHG domain-containing protein" evidence="1">
    <location>
        <begin position="16"/>
        <end position="301"/>
    </location>
</feature>
<evidence type="ECO:0000313" key="2">
    <source>
        <dbReference type="EMBL" id="RZF21405.1"/>
    </source>
</evidence>
<evidence type="ECO:0000313" key="3">
    <source>
        <dbReference type="Proteomes" id="UP000443582"/>
    </source>
</evidence>
<sequence>MKVFLLLALALPAFAGITIDKNKDIQEIKKMTGCYEIKFQSAETFAYNSGYDFYDRYASGALEWIFVDSEDKDSVNIQHILVTPHAIVKHWRQQWDWEASNALDYRGFSNWNNRTVKNPQGNWVQRVYQVDDSPRYECSAPWIHTDKKSFWECTANAPLPRREFSIRSDYNVLRRTNRHEQTSYGHVHDQDNVKVNMLENGMELKLAMEKSYNTYVKVDDKRCQPARDWWKEHKLFWRDVVKVWDATLYSRPSIRFDFKKTGAPMWSRLFALDDKFSTMPGYNSELATQEIKDLIESHIVE</sequence>
<keyword evidence="3" id="KW-1185">Reference proteome</keyword>
<comment type="caution">
    <text evidence="2">The sequence shown here is derived from an EMBL/GenBank/DDBJ whole genome shotgun (WGS) entry which is preliminary data.</text>
</comment>
<dbReference type="Proteomes" id="UP000443582">
    <property type="component" value="Unassembled WGS sequence"/>
</dbReference>
<feature type="signal peptide" evidence="1">
    <location>
        <begin position="1"/>
        <end position="15"/>
    </location>
</feature>
<accession>A0ABY0IFP2</accession>